<evidence type="ECO:0000256" key="2">
    <source>
        <dbReference type="SAM" id="SignalP"/>
    </source>
</evidence>
<proteinExistence type="predicted"/>
<dbReference type="Gene3D" id="3.40.50.1110">
    <property type="entry name" value="SGNH hydrolase"/>
    <property type="match status" value="1"/>
</dbReference>
<dbReference type="Pfam" id="PF03629">
    <property type="entry name" value="SASA"/>
    <property type="match status" value="1"/>
</dbReference>
<dbReference type="PANTHER" id="PTHR31988:SF19">
    <property type="entry name" value="9-O-ACETYL-N-ACETYLNEURAMINIC ACID DEACETYLASE-RELATED"/>
    <property type="match status" value="1"/>
</dbReference>
<dbReference type="PROSITE" id="PS51257">
    <property type="entry name" value="PROKAR_LIPOPROTEIN"/>
    <property type="match status" value="1"/>
</dbReference>
<keyword evidence="2" id="KW-0732">Signal</keyword>
<feature type="signal peptide" evidence="2">
    <location>
        <begin position="1"/>
        <end position="21"/>
    </location>
</feature>
<evidence type="ECO:0000313" key="4">
    <source>
        <dbReference type="EMBL" id="WNH12953.1"/>
    </source>
</evidence>
<dbReference type="InterPro" id="IPR005181">
    <property type="entry name" value="SASA"/>
</dbReference>
<protein>
    <submittedName>
        <fullName evidence="4">Sialate O-acetylesterase</fullName>
    </submittedName>
</protein>
<dbReference type="SUPFAM" id="SSF52266">
    <property type="entry name" value="SGNH hydrolase"/>
    <property type="match status" value="1"/>
</dbReference>
<keyword evidence="5" id="KW-1185">Reference proteome</keyword>
<dbReference type="RefSeq" id="WP_415862933.1">
    <property type="nucleotide sequence ID" value="NZ_CP134536.1"/>
</dbReference>
<dbReference type="InterPro" id="IPR052940">
    <property type="entry name" value="Carb_Esterase_6"/>
</dbReference>
<keyword evidence="1" id="KW-0378">Hydrolase</keyword>
<evidence type="ECO:0000313" key="5">
    <source>
        <dbReference type="Proteomes" id="UP001303407"/>
    </source>
</evidence>
<feature type="domain" description="Sialate O-acetylesterase" evidence="3">
    <location>
        <begin position="48"/>
        <end position="275"/>
    </location>
</feature>
<feature type="chain" id="PRO_5046212655" evidence="2">
    <location>
        <begin position="22"/>
        <end position="278"/>
    </location>
</feature>
<name>A0ABY9Y523_9FLAO</name>
<dbReference type="Proteomes" id="UP001303407">
    <property type="component" value="Chromosome"/>
</dbReference>
<evidence type="ECO:0000256" key="1">
    <source>
        <dbReference type="ARBA" id="ARBA00022801"/>
    </source>
</evidence>
<gene>
    <name evidence="4" type="ORF">RHP49_01560</name>
</gene>
<dbReference type="PANTHER" id="PTHR31988">
    <property type="entry name" value="ESTERASE, PUTATIVE (DUF303)-RELATED"/>
    <property type="match status" value="1"/>
</dbReference>
<evidence type="ECO:0000259" key="3">
    <source>
        <dbReference type="Pfam" id="PF03629"/>
    </source>
</evidence>
<dbReference type="InterPro" id="IPR036514">
    <property type="entry name" value="SGNH_hydro_sf"/>
</dbReference>
<reference evidence="4 5" key="1">
    <citation type="submission" date="2023-09" db="EMBL/GenBank/DDBJ databases">
        <title>Thalassobella suaedae gen. nov., sp. nov., a marine bacterium of the family Flavobacteriaceae isolated from a halophyte Suaeda japonica.</title>
        <authorList>
            <person name="Lee S.Y."/>
            <person name="Hwang C.Y."/>
        </authorList>
    </citation>
    <scope>NUCLEOTIDE SEQUENCE [LARGE SCALE GENOMIC DNA]</scope>
    <source>
        <strain evidence="4 5">HL-DH10</strain>
    </source>
</reference>
<accession>A0ABY9Y523</accession>
<sequence length="278" mass="31491">MTKKKILILLLLVSVMSACIRKENDKRTEFFPKAELKAVKVPNPENLWVFILAGQSNMAGRGLVEPQDTVPNEKIYTINKNGDLIIAKEPLHFYETSIKMTGLDCGLSFGKSLIKQIPDSISVLLIPTAVGGSSISQWLGDSIHRDVKLLTNFKEKAKIGMNYGQIKGILWHQGESDAKPENISYYNNRLSKLINEFRKIIRNEKLPVLIGELGSYSNNNDLWLNINEQIKAYALTDSNATNIYTYDLKERGDKVHFDSEGQRIMGQRFANEFIKILK</sequence>
<organism evidence="4 5">
    <name type="scientific">Thalassobellus suaedae</name>
    <dbReference type="NCBI Taxonomy" id="3074124"/>
    <lineage>
        <taxon>Bacteria</taxon>
        <taxon>Pseudomonadati</taxon>
        <taxon>Bacteroidota</taxon>
        <taxon>Flavobacteriia</taxon>
        <taxon>Flavobacteriales</taxon>
        <taxon>Flavobacteriaceae</taxon>
        <taxon>Thalassobellus</taxon>
    </lineage>
</organism>
<dbReference type="EMBL" id="CP134536">
    <property type="protein sequence ID" value="WNH12953.1"/>
    <property type="molecule type" value="Genomic_DNA"/>
</dbReference>